<evidence type="ECO:0000313" key="3">
    <source>
        <dbReference type="Proteomes" id="UP001497453"/>
    </source>
</evidence>
<dbReference type="EMBL" id="OZ037951">
    <property type="protein sequence ID" value="CAL1715263.1"/>
    <property type="molecule type" value="Genomic_DNA"/>
</dbReference>
<feature type="region of interest" description="Disordered" evidence="1">
    <location>
        <begin position="166"/>
        <end position="266"/>
    </location>
</feature>
<feature type="region of interest" description="Disordered" evidence="1">
    <location>
        <begin position="294"/>
        <end position="396"/>
    </location>
</feature>
<feature type="compositionally biased region" description="Basic residues" evidence="1">
    <location>
        <begin position="216"/>
        <end position="233"/>
    </location>
</feature>
<organism evidence="2 3">
    <name type="scientific">Somion occarium</name>
    <dbReference type="NCBI Taxonomy" id="3059160"/>
    <lineage>
        <taxon>Eukaryota</taxon>
        <taxon>Fungi</taxon>
        <taxon>Dikarya</taxon>
        <taxon>Basidiomycota</taxon>
        <taxon>Agaricomycotina</taxon>
        <taxon>Agaricomycetes</taxon>
        <taxon>Polyporales</taxon>
        <taxon>Cerrenaceae</taxon>
        <taxon>Somion</taxon>
    </lineage>
</organism>
<sequence length="420" mass="46736">MPMPFPFSFSFSVPGIPNPFSSSAFYRPVKAPYSHSESVHSSNDKHDKYNKPEAKVGPIRRRAPSPCLSSSQPLSRKRGWVPSISEPSQAAAIPTSTSGYLDTPAKYRDMAQSHEDDEIEEMVGDIPAPKRRKTLAGSIVSTALSAALIGTAVGLTVYRLWRNRGRQPEALPPPPYEQGEWVPKPQEGNTSPVPETKVTPATPRSKKPQYVAGRRTVPRHRKTPSRSHVHTHTLPRGVSPPRHALIPDAFTSGPDETEPHGEVDEQMDWMSDRLNRLIEEGKRALGKEIVVMSEAQEDEVDDGSGAWIEDELLPTSSSTGSMRRGRTRPRHAPLPSFSPLRGAHTPSPQSSPRKKRFDVSYSRQVTESPRRPGRGISVESDARSFVTTSHREDEEDLISAEAQEAMERARMLYRQRQQHS</sequence>
<feature type="compositionally biased region" description="Low complexity" evidence="1">
    <location>
        <begin position="64"/>
        <end position="74"/>
    </location>
</feature>
<proteinExistence type="predicted"/>
<name>A0ABP1E5H1_9APHY</name>
<evidence type="ECO:0000256" key="1">
    <source>
        <dbReference type="SAM" id="MobiDB-lite"/>
    </source>
</evidence>
<gene>
    <name evidence="2" type="ORF">GFSPODELE1_LOCUS10142</name>
</gene>
<feature type="region of interest" description="Disordered" evidence="1">
    <location>
        <begin position="33"/>
        <end position="103"/>
    </location>
</feature>
<evidence type="ECO:0000313" key="2">
    <source>
        <dbReference type="EMBL" id="CAL1715263.1"/>
    </source>
</evidence>
<dbReference type="Proteomes" id="UP001497453">
    <property type="component" value="Chromosome 8"/>
</dbReference>
<feature type="compositionally biased region" description="Basic and acidic residues" evidence="1">
    <location>
        <begin position="42"/>
        <end position="54"/>
    </location>
</feature>
<protein>
    <submittedName>
        <fullName evidence="2">Uncharacterized protein</fullName>
    </submittedName>
</protein>
<feature type="compositionally biased region" description="Acidic residues" evidence="1">
    <location>
        <begin position="295"/>
        <end position="312"/>
    </location>
</feature>
<keyword evidence="3" id="KW-1185">Reference proteome</keyword>
<reference evidence="3" key="1">
    <citation type="submission" date="2024-04" db="EMBL/GenBank/DDBJ databases">
        <authorList>
            <person name="Shaw F."/>
            <person name="Minotto A."/>
        </authorList>
    </citation>
    <scope>NUCLEOTIDE SEQUENCE [LARGE SCALE GENOMIC DNA]</scope>
</reference>
<accession>A0ABP1E5H1</accession>